<keyword evidence="2" id="KW-0176">Collagen</keyword>
<feature type="compositionally biased region" description="Polar residues" evidence="1">
    <location>
        <begin position="144"/>
        <end position="153"/>
    </location>
</feature>
<feature type="region of interest" description="Disordered" evidence="1">
    <location>
        <begin position="99"/>
        <end position="153"/>
    </location>
</feature>
<proteinExistence type="predicted"/>
<dbReference type="PANTHER" id="PTHR24024">
    <property type="entry name" value="PULMONARY SURFACTANT-ASSOCIATED PROTEIN A"/>
    <property type="match status" value="1"/>
</dbReference>
<reference evidence="2" key="1">
    <citation type="submission" date="2019-09" db="EMBL/GenBank/DDBJ databases">
        <title>Characterisation of the sponge microbiome using genome-centric metagenomics.</title>
        <authorList>
            <person name="Engelberts J.P."/>
            <person name="Robbins S.J."/>
            <person name="De Goeij J.M."/>
            <person name="Aranda M."/>
            <person name="Bell S.C."/>
            <person name="Webster N.S."/>
        </authorList>
    </citation>
    <scope>NUCLEOTIDE SEQUENCE</scope>
    <source>
        <strain evidence="2">SB0661_bin_32</strain>
    </source>
</reference>
<accession>A0A6B1DAY1</accession>
<name>A0A6B1DAY1_9CHLR</name>
<dbReference type="SUPFAM" id="SSF49265">
    <property type="entry name" value="Fibronectin type III"/>
    <property type="match status" value="1"/>
</dbReference>
<dbReference type="Pfam" id="PF01391">
    <property type="entry name" value="Collagen"/>
    <property type="match status" value="1"/>
</dbReference>
<dbReference type="InterPro" id="IPR036116">
    <property type="entry name" value="FN3_sf"/>
</dbReference>
<dbReference type="InterPro" id="IPR051077">
    <property type="entry name" value="Ca-dependent_lectin"/>
</dbReference>
<dbReference type="InterPro" id="IPR013783">
    <property type="entry name" value="Ig-like_fold"/>
</dbReference>
<organism evidence="2">
    <name type="scientific">Caldilineaceae bacterium SB0661_bin_32</name>
    <dbReference type="NCBI Taxonomy" id="2605255"/>
    <lineage>
        <taxon>Bacteria</taxon>
        <taxon>Bacillati</taxon>
        <taxon>Chloroflexota</taxon>
        <taxon>Caldilineae</taxon>
        <taxon>Caldilineales</taxon>
        <taxon>Caldilineaceae</taxon>
    </lineage>
</organism>
<dbReference type="InterPro" id="IPR008160">
    <property type="entry name" value="Collagen"/>
</dbReference>
<comment type="caution">
    <text evidence="2">The sequence shown here is derived from an EMBL/GenBank/DDBJ whole genome shotgun (WGS) entry which is preliminary data.</text>
</comment>
<dbReference type="Gene3D" id="2.60.40.10">
    <property type="entry name" value="Immunoglobulins"/>
    <property type="match status" value="1"/>
</dbReference>
<sequence>MTVERFFQQISENLAFIADARTFMADTRVFIADTKAYIESLKRRGISRYDPDQEYELYARVVGNDGKIYRALRANGPSIAVQDPVWEWHDPRVVWALEETSGPQGPEGPEGPEGPQGPQGERGERGPQGPRGPKGDTGPPPSNAPGTPTSVSVSNIQRTRATLNYQRNTSGGTAGWMEYYVTSSSGAIVDQSTFPHYPPHGAVGISNLQPGMRYTAHCRLGSSTGASAYVTRSFTTPA</sequence>
<protein>
    <submittedName>
        <fullName evidence="2">Collagen-like protein</fullName>
    </submittedName>
</protein>
<gene>
    <name evidence="2" type="ORF">F4X14_18210</name>
</gene>
<dbReference type="EMBL" id="VXMH01000099">
    <property type="protein sequence ID" value="MYC96898.1"/>
    <property type="molecule type" value="Genomic_DNA"/>
</dbReference>
<evidence type="ECO:0000313" key="2">
    <source>
        <dbReference type="EMBL" id="MYC96898.1"/>
    </source>
</evidence>
<evidence type="ECO:0000256" key="1">
    <source>
        <dbReference type="SAM" id="MobiDB-lite"/>
    </source>
</evidence>
<dbReference type="GO" id="GO:0005615">
    <property type="term" value="C:extracellular space"/>
    <property type="evidence" value="ECO:0007669"/>
    <property type="project" value="TreeGrafter"/>
</dbReference>
<dbReference type="AlphaFoldDB" id="A0A6B1DAY1"/>
<dbReference type="PANTHER" id="PTHR24024:SF19">
    <property type="entry name" value="FARMER, ISOFORM H"/>
    <property type="match status" value="1"/>
</dbReference>